<protein>
    <submittedName>
        <fullName evidence="1">Uncharacterized protein</fullName>
    </submittedName>
</protein>
<dbReference type="RefSeq" id="WP_252953913.1">
    <property type="nucleotide sequence ID" value="NZ_JAFIRR010000086.1"/>
</dbReference>
<comment type="caution">
    <text evidence="1">The sequence shown here is derived from an EMBL/GenBank/DDBJ whole genome shotgun (WGS) entry which is preliminary data.</text>
</comment>
<organism evidence="1 2">
    <name type="scientific">Siccirubricoccus soli</name>
    <dbReference type="NCBI Taxonomy" id="2899147"/>
    <lineage>
        <taxon>Bacteria</taxon>
        <taxon>Pseudomonadati</taxon>
        <taxon>Pseudomonadota</taxon>
        <taxon>Alphaproteobacteria</taxon>
        <taxon>Acetobacterales</taxon>
        <taxon>Roseomonadaceae</taxon>
        <taxon>Siccirubricoccus</taxon>
    </lineage>
</organism>
<name>A0ABT1D5T1_9PROT</name>
<sequence length="70" mass="7810">MQARLTASPSNTLYLWAPDDLRGAALDAWMARQQETAGVDHVVVYRWAGVTPPDHGEQLRPVGRAKRILQ</sequence>
<accession>A0ABT1D5T1</accession>
<proteinExistence type="predicted"/>
<keyword evidence="2" id="KW-1185">Reference proteome</keyword>
<gene>
    <name evidence="1" type="ORF">JYK14_14065</name>
</gene>
<evidence type="ECO:0000313" key="1">
    <source>
        <dbReference type="EMBL" id="MCO6417282.1"/>
    </source>
</evidence>
<dbReference type="EMBL" id="JAFIRR010000086">
    <property type="protein sequence ID" value="MCO6417282.1"/>
    <property type="molecule type" value="Genomic_DNA"/>
</dbReference>
<reference evidence="1 2" key="1">
    <citation type="submission" date="2021-12" db="EMBL/GenBank/DDBJ databases">
        <title>Siccirubricoccus leaddurans sp. nov., a high concentration Zn2+ tolerance bacterium.</title>
        <authorList>
            <person name="Cao Y."/>
        </authorList>
    </citation>
    <scope>NUCLEOTIDE SEQUENCE [LARGE SCALE GENOMIC DNA]</scope>
    <source>
        <strain evidence="1 2">KC 17139</strain>
    </source>
</reference>
<evidence type="ECO:0000313" key="2">
    <source>
        <dbReference type="Proteomes" id="UP001523392"/>
    </source>
</evidence>
<dbReference type="Proteomes" id="UP001523392">
    <property type="component" value="Unassembled WGS sequence"/>
</dbReference>